<comment type="caution">
    <text evidence="3">The sequence shown here is derived from an EMBL/GenBank/DDBJ whole genome shotgun (WGS) entry which is preliminary data.</text>
</comment>
<dbReference type="RefSeq" id="WP_051699400.1">
    <property type="nucleotide sequence ID" value="NZ_MQUR01000008.1"/>
</dbReference>
<name>A0ABX3GB76_9ACTN</name>
<evidence type="ECO:0000259" key="2">
    <source>
        <dbReference type="Pfam" id="PF01243"/>
    </source>
</evidence>
<evidence type="ECO:0000256" key="1">
    <source>
        <dbReference type="ARBA" id="ARBA00023002"/>
    </source>
</evidence>
<dbReference type="EMBL" id="MQUR01000008">
    <property type="protein sequence ID" value="OLZ71768.1"/>
    <property type="molecule type" value="Genomic_DNA"/>
</dbReference>
<dbReference type="SUPFAM" id="SSF50475">
    <property type="entry name" value="FMN-binding split barrel"/>
    <property type="match status" value="1"/>
</dbReference>
<dbReference type="Pfam" id="PF01243">
    <property type="entry name" value="PNPOx_N"/>
    <property type="match status" value="1"/>
</dbReference>
<dbReference type="InterPro" id="IPR012349">
    <property type="entry name" value="Split_barrel_FMN-bd"/>
</dbReference>
<dbReference type="NCBIfam" id="TIGR03618">
    <property type="entry name" value="Rv1155_F420"/>
    <property type="match status" value="1"/>
</dbReference>
<reference evidence="3 4" key="1">
    <citation type="submission" date="2016-01" db="EMBL/GenBank/DDBJ databases">
        <title>Streptomyces amritsarensis strain MTCC 11845 genome sequencing and assembly.</title>
        <authorList>
            <person name="Sharma D."/>
            <person name="Nair G.R."/>
            <person name="Kaur G."/>
            <person name="Manhas R.K."/>
            <person name="Mayilraj S."/>
        </authorList>
    </citation>
    <scope>NUCLEOTIDE SEQUENCE [LARGE SCALE GENOMIC DNA]</scope>
    <source>
        <strain evidence="3 4">MTCC 11845</strain>
    </source>
</reference>
<dbReference type="PANTHER" id="PTHR35176:SF6">
    <property type="entry name" value="HEME OXYGENASE HI_0854-RELATED"/>
    <property type="match status" value="1"/>
</dbReference>
<feature type="domain" description="Pyridoxamine 5'-phosphate oxidase N-terminal" evidence="2">
    <location>
        <begin position="18"/>
        <end position="137"/>
    </location>
</feature>
<dbReference type="InterPro" id="IPR011576">
    <property type="entry name" value="Pyridox_Oxase_N"/>
</dbReference>
<proteinExistence type="predicted"/>
<accession>A0ABX3GB76</accession>
<sequence length="143" mass="16199">MEDNTWTPPISPGKKALPEEVGLWLEARACPTVATVEPDGRPQLSVVWAHCTAQDVLFATVRGRRKYDNIVRNPHVTVLISPPDDQDHYVEIRGTAQIEGDGRELIDLLHERHRGTRPYPWDGPDDERVVVRVVPDRILVFHG</sequence>
<dbReference type="Gene3D" id="2.30.110.10">
    <property type="entry name" value="Electron Transport, Fmn-binding Protein, Chain A"/>
    <property type="match status" value="1"/>
</dbReference>
<dbReference type="InterPro" id="IPR019920">
    <property type="entry name" value="F420-binding_dom_put"/>
</dbReference>
<keyword evidence="4" id="KW-1185">Reference proteome</keyword>
<dbReference type="Proteomes" id="UP000187151">
    <property type="component" value="Unassembled WGS sequence"/>
</dbReference>
<dbReference type="InterPro" id="IPR052019">
    <property type="entry name" value="F420H2_bilvrd_red/Heme_oxyg"/>
</dbReference>
<evidence type="ECO:0000313" key="4">
    <source>
        <dbReference type="Proteomes" id="UP000187151"/>
    </source>
</evidence>
<organism evidence="3 4">
    <name type="scientific">Streptomyces amritsarensis</name>
    <dbReference type="NCBI Taxonomy" id="681158"/>
    <lineage>
        <taxon>Bacteria</taxon>
        <taxon>Bacillati</taxon>
        <taxon>Actinomycetota</taxon>
        <taxon>Actinomycetes</taxon>
        <taxon>Kitasatosporales</taxon>
        <taxon>Streptomycetaceae</taxon>
        <taxon>Streptomyces</taxon>
    </lineage>
</organism>
<dbReference type="PANTHER" id="PTHR35176">
    <property type="entry name" value="HEME OXYGENASE HI_0854-RELATED"/>
    <property type="match status" value="1"/>
</dbReference>
<keyword evidence="1" id="KW-0560">Oxidoreductase</keyword>
<protein>
    <recommendedName>
        <fullName evidence="2">Pyridoxamine 5'-phosphate oxidase N-terminal domain-containing protein</fullName>
    </recommendedName>
</protein>
<evidence type="ECO:0000313" key="3">
    <source>
        <dbReference type="EMBL" id="OLZ71768.1"/>
    </source>
</evidence>
<gene>
    <name evidence="3" type="ORF">AVW11_05885</name>
</gene>